<dbReference type="OrthoDB" id="5874059at2759"/>
<dbReference type="Proteomes" id="UP000270094">
    <property type="component" value="Unassembled WGS sequence"/>
</dbReference>
<dbReference type="EMBL" id="UYYB01114148">
    <property type="protein sequence ID" value="VDM81700.1"/>
    <property type="molecule type" value="Genomic_DNA"/>
</dbReference>
<dbReference type="AlphaFoldDB" id="A0A3P7J8B4"/>
<evidence type="ECO:0000313" key="1">
    <source>
        <dbReference type="EMBL" id="VDM81700.1"/>
    </source>
</evidence>
<name>A0A3P7J8B4_STRVU</name>
<protein>
    <submittedName>
        <fullName evidence="1">Uncharacterized protein</fullName>
    </submittedName>
</protein>
<evidence type="ECO:0000313" key="2">
    <source>
        <dbReference type="Proteomes" id="UP000270094"/>
    </source>
</evidence>
<sequence>MGRITAALRDFIFVHRVQILNYHDCDVDLKNFESLYREGGADNLEIHELMKLRKLMLSDILDYVSIHVDFL</sequence>
<gene>
    <name evidence="1" type="ORF">SVUK_LOCUS16698</name>
</gene>
<accession>A0A3P7J8B4</accession>
<reference evidence="1 2" key="1">
    <citation type="submission" date="2018-11" db="EMBL/GenBank/DDBJ databases">
        <authorList>
            <consortium name="Pathogen Informatics"/>
        </authorList>
    </citation>
    <scope>NUCLEOTIDE SEQUENCE [LARGE SCALE GENOMIC DNA]</scope>
</reference>
<proteinExistence type="predicted"/>
<organism evidence="1 2">
    <name type="scientific">Strongylus vulgaris</name>
    <name type="common">Blood worm</name>
    <dbReference type="NCBI Taxonomy" id="40348"/>
    <lineage>
        <taxon>Eukaryota</taxon>
        <taxon>Metazoa</taxon>
        <taxon>Ecdysozoa</taxon>
        <taxon>Nematoda</taxon>
        <taxon>Chromadorea</taxon>
        <taxon>Rhabditida</taxon>
        <taxon>Rhabditina</taxon>
        <taxon>Rhabditomorpha</taxon>
        <taxon>Strongyloidea</taxon>
        <taxon>Strongylidae</taxon>
        <taxon>Strongylus</taxon>
    </lineage>
</organism>
<keyword evidence="2" id="KW-1185">Reference proteome</keyword>